<sequence length="268" mass="30640">MWNPYQLDDYEDPYYNQATNYTHPLLPNELGFAEVYVDQDKTKVKVDVANFTVDEILVTTSVGDLVIRGEHEDKEDEHGFLSRSFTRRFQLPGNSKEDELRCDIDVNGILTVTVPRGRLEENFKGKVHTIQSAGKHPRHSKGFLGKIMSAALTSHRDLPTILGVHKTKDQFTVCLELPHFSPEEISVKTMDDFLVIHGEHEEKDDGHGLISRSFKRKYHLPLNADKDQVQCTVNAEEILTVTVERVNVERPEHAKEYKIVKNCEQGSK</sequence>
<reference evidence="4 5" key="1">
    <citation type="submission" date="2015-12" db="EMBL/GenBank/DDBJ databases">
        <title>The genome of Folsomia candida.</title>
        <authorList>
            <person name="Faddeeva A."/>
            <person name="Derks M.F."/>
            <person name="Anvar Y."/>
            <person name="Smit S."/>
            <person name="Van Straalen N."/>
            <person name="Roelofs D."/>
        </authorList>
    </citation>
    <scope>NUCLEOTIDE SEQUENCE [LARGE SCALE GENOMIC DNA]</scope>
    <source>
        <strain evidence="4 5">VU population</strain>
        <tissue evidence="4">Whole body</tissue>
    </source>
</reference>
<evidence type="ECO:0000313" key="4">
    <source>
        <dbReference type="EMBL" id="OXA53884.1"/>
    </source>
</evidence>
<gene>
    <name evidence="4" type="ORF">Fcan01_11256</name>
</gene>
<proteinExistence type="inferred from homology"/>
<comment type="caution">
    <text evidence="4">The sequence shown here is derived from an EMBL/GenBank/DDBJ whole genome shotgun (WGS) entry which is preliminary data.</text>
</comment>
<accession>A0A226E9U0</accession>
<dbReference type="SUPFAM" id="SSF49764">
    <property type="entry name" value="HSP20-like chaperones"/>
    <property type="match status" value="2"/>
</dbReference>
<dbReference type="InterPro" id="IPR001436">
    <property type="entry name" value="Alpha-crystallin/sHSP_animal"/>
</dbReference>
<dbReference type="GO" id="GO:0009408">
    <property type="term" value="P:response to heat"/>
    <property type="evidence" value="ECO:0007669"/>
    <property type="project" value="TreeGrafter"/>
</dbReference>
<dbReference type="Proteomes" id="UP000198287">
    <property type="component" value="Unassembled WGS sequence"/>
</dbReference>
<name>A0A226E9U0_FOLCA</name>
<feature type="domain" description="SHSP" evidence="3">
    <location>
        <begin position="16"/>
        <end position="133"/>
    </location>
</feature>
<keyword evidence="5" id="KW-1185">Reference proteome</keyword>
<dbReference type="PANTHER" id="PTHR45640">
    <property type="entry name" value="HEAT SHOCK PROTEIN HSP-12.2-RELATED"/>
    <property type="match status" value="1"/>
</dbReference>
<comment type="similarity">
    <text evidence="1 2">Belongs to the small heat shock protein (HSP20) family.</text>
</comment>
<evidence type="ECO:0000313" key="5">
    <source>
        <dbReference type="Proteomes" id="UP000198287"/>
    </source>
</evidence>
<feature type="domain" description="SHSP" evidence="3">
    <location>
        <begin position="152"/>
        <end position="262"/>
    </location>
</feature>
<dbReference type="PRINTS" id="PR00299">
    <property type="entry name" value="ACRYSTALLIN"/>
</dbReference>
<dbReference type="GO" id="GO:0051082">
    <property type="term" value="F:unfolded protein binding"/>
    <property type="evidence" value="ECO:0007669"/>
    <property type="project" value="TreeGrafter"/>
</dbReference>
<dbReference type="OrthoDB" id="1431247at2759"/>
<protein>
    <submittedName>
        <fullName evidence="4">Alpha-crystallin A chain</fullName>
    </submittedName>
</protein>
<dbReference type="PANTHER" id="PTHR45640:SF26">
    <property type="entry name" value="RE23625P"/>
    <property type="match status" value="1"/>
</dbReference>
<dbReference type="GO" id="GO:0042026">
    <property type="term" value="P:protein refolding"/>
    <property type="evidence" value="ECO:0007669"/>
    <property type="project" value="TreeGrafter"/>
</dbReference>
<dbReference type="EMBL" id="LNIX01000005">
    <property type="protein sequence ID" value="OXA53884.1"/>
    <property type="molecule type" value="Genomic_DNA"/>
</dbReference>
<dbReference type="OMA" id="GTIHITF"/>
<dbReference type="CDD" id="cd06526">
    <property type="entry name" value="metazoan_ACD"/>
    <property type="match status" value="2"/>
</dbReference>
<dbReference type="GO" id="GO:0005634">
    <property type="term" value="C:nucleus"/>
    <property type="evidence" value="ECO:0007669"/>
    <property type="project" value="TreeGrafter"/>
</dbReference>
<dbReference type="Pfam" id="PF00011">
    <property type="entry name" value="HSP20"/>
    <property type="match status" value="2"/>
</dbReference>
<evidence type="ECO:0000256" key="1">
    <source>
        <dbReference type="PROSITE-ProRule" id="PRU00285"/>
    </source>
</evidence>
<dbReference type="InterPro" id="IPR008978">
    <property type="entry name" value="HSP20-like_chaperone"/>
</dbReference>
<organism evidence="4 5">
    <name type="scientific">Folsomia candida</name>
    <name type="common">Springtail</name>
    <dbReference type="NCBI Taxonomy" id="158441"/>
    <lineage>
        <taxon>Eukaryota</taxon>
        <taxon>Metazoa</taxon>
        <taxon>Ecdysozoa</taxon>
        <taxon>Arthropoda</taxon>
        <taxon>Hexapoda</taxon>
        <taxon>Collembola</taxon>
        <taxon>Entomobryomorpha</taxon>
        <taxon>Isotomoidea</taxon>
        <taxon>Isotomidae</taxon>
        <taxon>Proisotominae</taxon>
        <taxon>Folsomia</taxon>
    </lineage>
</organism>
<dbReference type="PROSITE" id="PS01031">
    <property type="entry name" value="SHSP"/>
    <property type="match status" value="2"/>
</dbReference>
<evidence type="ECO:0000259" key="3">
    <source>
        <dbReference type="PROSITE" id="PS01031"/>
    </source>
</evidence>
<dbReference type="AlphaFoldDB" id="A0A226E9U0"/>
<dbReference type="InterPro" id="IPR002068">
    <property type="entry name" value="A-crystallin/Hsp20_dom"/>
</dbReference>
<dbReference type="GO" id="GO:0005737">
    <property type="term" value="C:cytoplasm"/>
    <property type="evidence" value="ECO:0007669"/>
    <property type="project" value="TreeGrafter"/>
</dbReference>
<dbReference type="Gene3D" id="2.60.40.790">
    <property type="match status" value="2"/>
</dbReference>
<evidence type="ECO:0000256" key="2">
    <source>
        <dbReference type="RuleBase" id="RU003616"/>
    </source>
</evidence>